<evidence type="ECO:0000256" key="1">
    <source>
        <dbReference type="SAM" id="Phobius"/>
    </source>
</evidence>
<protein>
    <submittedName>
        <fullName evidence="2">Uncharacterized protein</fullName>
    </submittedName>
</protein>
<feature type="transmembrane region" description="Helical" evidence="1">
    <location>
        <begin position="132"/>
        <end position="152"/>
    </location>
</feature>
<dbReference type="AlphaFoldDB" id="A0A5B6TBA8"/>
<comment type="caution">
    <text evidence="2">The sequence shown here is derived from an EMBL/GenBank/DDBJ whole genome shotgun (WGS) entry which is preliminary data.</text>
</comment>
<keyword evidence="1" id="KW-1133">Transmembrane helix</keyword>
<keyword evidence="1" id="KW-0812">Transmembrane</keyword>
<keyword evidence="1" id="KW-0472">Membrane</keyword>
<evidence type="ECO:0000313" key="3">
    <source>
        <dbReference type="Proteomes" id="UP000324133"/>
    </source>
</evidence>
<feature type="transmembrane region" description="Helical" evidence="1">
    <location>
        <begin position="86"/>
        <end position="112"/>
    </location>
</feature>
<sequence>MDTTLKRARRQGIAYALRAKLVTEVAIAVLFFTFMLAVTSSVQMFWDIVTYLGTANVLIFIFSSLLFAFLVGRKAGVKILQRKKKYAWVGVFSSLKVVLFSTLICCLAALLLQAAAGPVEKGWLLNYIMKPFAWVAVLCLVPVSIAGLWYGYKLKSKL</sequence>
<dbReference type="EMBL" id="VKKY01000003">
    <property type="protein sequence ID" value="KAA3436281.1"/>
    <property type="molecule type" value="Genomic_DNA"/>
</dbReference>
<accession>A0A5B6TBA8</accession>
<dbReference type="OrthoDB" id="893801at2"/>
<proteinExistence type="predicted"/>
<name>A0A5B6TBA8_9BACT</name>
<reference evidence="2 3" key="1">
    <citation type="submission" date="2019-07" db="EMBL/GenBank/DDBJ databases">
        <title>Rufibacter sp. nov., isolated from lake sediment.</title>
        <authorList>
            <person name="Qu J.-H."/>
        </authorList>
    </citation>
    <scope>NUCLEOTIDE SEQUENCE [LARGE SCALE GENOMIC DNA]</scope>
    <source>
        <strain evidence="2 3">NBS58-1</strain>
    </source>
</reference>
<organism evidence="2 3">
    <name type="scientific">Rufibacter hautae</name>
    <dbReference type="NCBI Taxonomy" id="2595005"/>
    <lineage>
        <taxon>Bacteria</taxon>
        <taxon>Pseudomonadati</taxon>
        <taxon>Bacteroidota</taxon>
        <taxon>Cytophagia</taxon>
        <taxon>Cytophagales</taxon>
        <taxon>Hymenobacteraceae</taxon>
        <taxon>Rufibacter</taxon>
    </lineage>
</organism>
<dbReference type="Proteomes" id="UP000324133">
    <property type="component" value="Unassembled WGS sequence"/>
</dbReference>
<evidence type="ECO:0000313" key="2">
    <source>
        <dbReference type="EMBL" id="KAA3436281.1"/>
    </source>
</evidence>
<dbReference type="RefSeq" id="WP_149092226.1">
    <property type="nucleotide sequence ID" value="NZ_VKKY01000003.1"/>
</dbReference>
<feature type="transmembrane region" description="Helical" evidence="1">
    <location>
        <begin position="48"/>
        <end position="71"/>
    </location>
</feature>
<gene>
    <name evidence="2" type="ORF">FOA19_17945</name>
</gene>
<feature type="transmembrane region" description="Helical" evidence="1">
    <location>
        <begin position="21"/>
        <end position="42"/>
    </location>
</feature>
<keyword evidence="3" id="KW-1185">Reference proteome</keyword>